<gene>
    <name evidence="1" type="ORF">J1902_14785</name>
</gene>
<name>A0A939HFZ6_9MICC</name>
<comment type="caution">
    <text evidence="1">The sequence shown here is derived from an EMBL/GenBank/DDBJ whole genome shotgun (WGS) entry which is preliminary data.</text>
</comment>
<protein>
    <submittedName>
        <fullName evidence="1">Uncharacterized protein</fullName>
    </submittedName>
</protein>
<organism evidence="1 2">
    <name type="scientific">Arthrobacter cavernae</name>
    <dbReference type="NCBI Taxonomy" id="2817681"/>
    <lineage>
        <taxon>Bacteria</taxon>
        <taxon>Bacillati</taxon>
        <taxon>Actinomycetota</taxon>
        <taxon>Actinomycetes</taxon>
        <taxon>Micrococcales</taxon>
        <taxon>Micrococcaceae</taxon>
        <taxon>Arthrobacter</taxon>
    </lineage>
</organism>
<keyword evidence="2" id="KW-1185">Reference proteome</keyword>
<dbReference type="AlphaFoldDB" id="A0A939HFZ6"/>
<evidence type="ECO:0000313" key="2">
    <source>
        <dbReference type="Proteomes" id="UP000664164"/>
    </source>
</evidence>
<reference evidence="1" key="1">
    <citation type="submission" date="2021-03" db="EMBL/GenBank/DDBJ databases">
        <title>A new species, PO-11, isolated from a karst cave deposit.</title>
        <authorList>
            <person name="Zhaoxiaoyong W."/>
        </authorList>
    </citation>
    <scope>NUCLEOTIDE SEQUENCE</scope>
    <source>
        <strain evidence="1">PO-11</strain>
    </source>
</reference>
<accession>A0A939HFZ6</accession>
<evidence type="ECO:0000313" key="1">
    <source>
        <dbReference type="EMBL" id="MBO1269211.1"/>
    </source>
</evidence>
<dbReference type="Proteomes" id="UP000664164">
    <property type="component" value="Unassembled WGS sequence"/>
</dbReference>
<dbReference type="EMBL" id="JAFNLL010000038">
    <property type="protein sequence ID" value="MBO1269211.1"/>
    <property type="molecule type" value="Genomic_DNA"/>
</dbReference>
<proteinExistence type="predicted"/>
<dbReference type="RefSeq" id="WP_207617063.1">
    <property type="nucleotide sequence ID" value="NZ_JAFNLL010000038.1"/>
</dbReference>
<sequence>MTNIQGLISALRPDELAMLQQGGPDQILDRSMVDALDRAAGGPGEGRGYYVVHGSLEPVELRNYYLREDVAAAVLATAALEDAIGDGG</sequence>